<protein>
    <submittedName>
        <fullName evidence="2">Uncharacterized protein DUF1631</fullName>
    </submittedName>
</protein>
<name>A0A4R3MRZ7_9GAMM</name>
<dbReference type="RefSeq" id="WP_132978141.1">
    <property type="nucleotide sequence ID" value="NZ_SMAO01000009.1"/>
</dbReference>
<dbReference type="EMBL" id="SMAO01000009">
    <property type="protein sequence ID" value="TCT19138.1"/>
    <property type="molecule type" value="Genomic_DNA"/>
</dbReference>
<keyword evidence="3" id="KW-1185">Reference proteome</keyword>
<proteinExistence type="predicted"/>
<feature type="compositionally biased region" description="Pro residues" evidence="1">
    <location>
        <begin position="640"/>
        <end position="654"/>
    </location>
</feature>
<dbReference type="InterPro" id="IPR012434">
    <property type="entry name" value="DUF1631"/>
</dbReference>
<dbReference type="AlphaFoldDB" id="A0A4R3MRZ7"/>
<reference evidence="2 3" key="1">
    <citation type="submission" date="2019-03" db="EMBL/GenBank/DDBJ databases">
        <title>Genomic Encyclopedia of Type Strains, Phase IV (KMG-IV): sequencing the most valuable type-strain genomes for metagenomic binning, comparative biology and taxonomic classification.</title>
        <authorList>
            <person name="Goeker M."/>
        </authorList>
    </citation>
    <scope>NUCLEOTIDE SEQUENCE [LARGE SCALE GENOMIC DNA]</scope>
    <source>
        <strain evidence="2 3">DSM 13587</strain>
    </source>
</reference>
<feature type="region of interest" description="Disordered" evidence="1">
    <location>
        <begin position="631"/>
        <end position="658"/>
    </location>
</feature>
<gene>
    <name evidence="2" type="ORF">EDC35_10916</name>
</gene>
<organism evidence="2 3">
    <name type="scientific">Thiobaca trueperi</name>
    <dbReference type="NCBI Taxonomy" id="127458"/>
    <lineage>
        <taxon>Bacteria</taxon>
        <taxon>Pseudomonadati</taxon>
        <taxon>Pseudomonadota</taxon>
        <taxon>Gammaproteobacteria</taxon>
        <taxon>Chromatiales</taxon>
        <taxon>Chromatiaceae</taxon>
        <taxon>Thiobaca</taxon>
    </lineage>
</organism>
<dbReference type="Pfam" id="PF07793">
    <property type="entry name" value="DUF1631"/>
    <property type="match status" value="1"/>
</dbReference>
<accession>A0A4R3MRZ7</accession>
<sequence length="753" mass="81950">MAETTTSNVVPFAARDHAATTELSGESASLLAMCRDRLVQGVSTVFLQRIGQANDEFIGMADRAINLEQQQICFAAMHFLANRAQPLLQQFSSAYVAGFDASVAALTTGRPRPSLRGPDELRLVDNDDFEQDLAIGKLSTRAAFNCSQQLVPLDRRFAALLRLQRISQDDNPLHPEHLFNAMLQALTGMDLDRQLALALLQSFERQTAAALPGIYADLNQSLAQSGILPTIPLAANQPLSTSQASGNADVSGAAPSQWAAPTSGQTPSGAAPAAVVNEDIFNRLLQAIQTSNALQAAQAFPGAQTGWQPGASLPPGPATLPPAAVGVNQLVDALNGLQRGQTDPRTLPGLGAVRIDPGQTNVLQQIRATPMANWSHPMDAMTIDIVSMLFDAIFNDPDLSAAMRAEIAKLQIPVLKVALLDKGFFSDRKHPARRLLDAIANSGIGRNENDEPRLLAKIHAIVETVVDGFESDTQIFAAQVDKIEEFLHDEEDRARGKATPMVDQLAVRERQEVAASRVGAEVDLRLNHRQMPPLIAHFLSQNWRPVLIETFVRTGETSTDWSEAIRLMDELIWSVEPKNGASERNRLLALLPDLLKRLRSGLERAECEGAWDDFFSELIRLHMAALHNDAPPEMTEASPLPSPPPAPPPSPLPAGDPADRHLRLVQALEPGAWIEFQSFRGTRNTLRLSWVSEFKRVYLFTNRQGENAMTLAASSLAEHLRKGSARLLSQNPLTERAVAQMLEKVTPGAQDAD</sequence>
<dbReference type="Proteomes" id="UP000295717">
    <property type="component" value="Unassembled WGS sequence"/>
</dbReference>
<feature type="region of interest" description="Disordered" evidence="1">
    <location>
        <begin position="240"/>
        <end position="271"/>
    </location>
</feature>
<dbReference type="OrthoDB" id="6188167at2"/>
<feature type="compositionally biased region" description="Polar residues" evidence="1">
    <location>
        <begin position="259"/>
        <end position="268"/>
    </location>
</feature>
<comment type="caution">
    <text evidence="2">The sequence shown here is derived from an EMBL/GenBank/DDBJ whole genome shotgun (WGS) entry which is preliminary data.</text>
</comment>
<evidence type="ECO:0000313" key="3">
    <source>
        <dbReference type="Proteomes" id="UP000295717"/>
    </source>
</evidence>
<evidence type="ECO:0000256" key="1">
    <source>
        <dbReference type="SAM" id="MobiDB-lite"/>
    </source>
</evidence>
<evidence type="ECO:0000313" key="2">
    <source>
        <dbReference type="EMBL" id="TCT19138.1"/>
    </source>
</evidence>